<evidence type="ECO:0000313" key="2">
    <source>
        <dbReference type="EMBL" id="KIT17020.1"/>
    </source>
</evidence>
<dbReference type="EMBL" id="JYFE01000023">
    <property type="protein sequence ID" value="KIT17020.1"/>
    <property type="molecule type" value="Genomic_DNA"/>
</dbReference>
<keyword evidence="3" id="KW-1185">Reference proteome</keyword>
<gene>
    <name evidence="2" type="ORF">jaqu_12100</name>
</gene>
<organism evidence="2 3">
    <name type="scientific">Jannaschia aquimarina</name>
    <dbReference type="NCBI Taxonomy" id="935700"/>
    <lineage>
        <taxon>Bacteria</taxon>
        <taxon>Pseudomonadati</taxon>
        <taxon>Pseudomonadota</taxon>
        <taxon>Alphaproteobacteria</taxon>
        <taxon>Rhodobacterales</taxon>
        <taxon>Roseobacteraceae</taxon>
        <taxon>Jannaschia</taxon>
    </lineage>
</organism>
<feature type="transmembrane region" description="Helical" evidence="1">
    <location>
        <begin position="65"/>
        <end position="87"/>
    </location>
</feature>
<keyword evidence="1" id="KW-1133">Transmembrane helix</keyword>
<dbReference type="Proteomes" id="UP000032232">
    <property type="component" value="Unassembled WGS sequence"/>
</dbReference>
<accession>A0A0D1EMU5</accession>
<sequence length="265" mass="28285">MLGWTIFKHAVLQITDGLSDALRVSLIPFIIAGAASWWLTSSYPDLSLMALDPEMMQAGEIPPGFVNSALGVGFLSLFLFTWVAVAWHRRTLLGEPPAGWVPPFNGGLVLGYLGRTLLLGLAIGLIMLAAGTMVAVLLYPLFGLAAQPLVSATSLFIALLLFYRLGVVLPAGAIGRRMSFGEAMRETSGHSRTAIVLALLTVGFTFLLEVPTLLDTAPDLPEGEMQAAGPITVIYQIVVQWIALMVGVGTLTVLYGHVVEGRPLE</sequence>
<feature type="transmembrane region" description="Helical" evidence="1">
    <location>
        <begin position="154"/>
        <end position="174"/>
    </location>
</feature>
<feature type="transmembrane region" description="Helical" evidence="1">
    <location>
        <begin position="194"/>
        <end position="214"/>
    </location>
</feature>
<protein>
    <submittedName>
        <fullName evidence="2">Uncharacterized protein</fullName>
    </submittedName>
</protein>
<dbReference type="AlphaFoldDB" id="A0A0D1EMU5"/>
<feature type="transmembrane region" description="Helical" evidence="1">
    <location>
        <begin position="117"/>
        <end position="142"/>
    </location>
</feature>
<comment type="caution">
    <text evidence="2">The sequence shown here is derived from an EMBL/GenBank/DDBJ whole genome shotgun (WGS) entry which is preliminary data.</text>
</comment>
<evidence type="ECO:0000313" key="3">
    <source>
        <dbReference type="Proteomes" id="UP000032232"/>
    </source>
</evidence>
<name>A0A0D1EMU5_9RHOB</name>
<proteinExistence type="predicted"/>
<feature type="transmembrane region" description="Helical" evidence="1">
    <location>
        <begin position="21"/>
        <end position="39"/>
    </location>
</feature>
<keyword evidence="1" id="KW-0472">Membrane</keyword>
<dbReference type="STRING" id="935700.jaqu_12100"/>
<reference evidence="2 3" key="1">
    <citation type="submission" date="2015-02" db="EMBL/GenBank/DDBJ databases">
        <title>Genome Sequence of Jannaschia aquimarina DSM28248, a member of the Roseobacter clade.</title>
        <authorList>
            <person name="Voget S."/>
            <person name="Daniel R."/>
        </authorList>
    </citation>
    <scope>NUCLEOTIDE SEQUENCE [LARGE SCALE GENOMIC DNA]</scope>
    <source>
        <strain evidence="2 3">GSW-M26</strain>
    </source>
</reference>
<dbReference type="PATRIC" id="fig|935700.4.peg.1257"/>
<evidence type="ECO:0000256" key="1">
    <source>
        <dbReference type="SAM" id="Phobius"/>
    </source>
</evidence>
<keyword evidence="1" id="KW-0812">Transmembrane</keyword>
<feature type="transmembrane region" description="Helical" evidence="1">
    <location>
        <begin position="234"/>
        <end position="255"/>
    </location>
</feature>